<keyword evidence="2" id="KW-0812">Transmembrane</keyword>
<name>H2YWH0_CIOSA</name>
<dbReference type="Proteomes" id="UP000007875">
    <property type="component" value="Unassembled WGS sequence"/>
</dbReference>
<protein>
    <submittedName>
        <fullName evidence="3">Uncharacterized protein</fullName>
    </submittedName>
</protein>
<dbReference type="Ensembl" id="ENSCSAVT00000009799.1">
    <property type="protein sequence ID" value="ENSCSAVP00000009681.1"/>
    <property type="gene ID" value="ENSCSAVG00000005682.1"/>
</dbReference>
<feature type="transmembrane region" description="Helical" evidence="2">
    <location>
        <begin position="105"/>
        <end position="127"/>
    </location>
</feature>
<accession>H2YWH0</accession>
<evidence type="ECO:0000256" key="1">
    <source>
        <dbReference type="SAM" id="MobiDB-lite"/>
    </source>
</evidence>
<reference evidence="3" key="3">
    <citation type="submission" date="2025-09" db="UniProtKB">
        <authorList>
            <consortium name="Ensembl"/>
        </authorList>
    </citation>
    <scope>IDENTIFICATION</scope>
</reference>
<proteinExistence type="predicted"/>
<dbReference type="InParanoid" id="H2YWH0"/>
<feature type="compositionally biased region" description="Polar residues" evidence="1">
    <location>
        <begin position="1"/>
        <end position="17"/>
    </location>
</feature>
<evidence type="ECO:0000313" key="3">
    <source>
        <dbReference type="Ensembl" id="ENSCSAVP00000009681.1"/>
    </source>
</evidence>
<reference evidence="4" key="1">
    <citation type="submission" date="2003-08" db="EMBL/GenBank/DDBJ databases">
        <authorList>
            <person name="Birren B."/>
            <person name="Nusbaum C."/>
            <person name="Abebe A."/>
            <person name="Abouelleil A."/>
            <person name="Adekoya E."/>
            <person name="Ait-zahra M."/>
            <person name="Allen N."/>
            <person name="Allen T."/>
            <person name="An P."/>
            <person name="Anderson M."/>
            <person name="Anderson S."/>
            <person name="Arachchi H."/>
            <person name="Armbruster J."/>
            <person name="Bachantsang P."/>
            <person name="Baldwin J."/>
            <person name="Barry A."/>
            <person name="Bayul T."/>
            <person name="Blitshsteyn B."/>
            <person name="Bloom T."/>
            <person name="Blye J."/>
            <person name="Boguslavskiy L."/>
            <person name="Borowsky M."/>
            <person name="Boukhgalter B."/>
            <person name="Brunache A."/>
            <person name="Butler J."/>
            <person name="Calixte N."/>
            <person name="Calvo S."/>
            <person name="Camarata J."/>
            <person name="Campo K."/>
            <person name="Chang J."/>
            <person name="Cheshatsang Y."/>
            <person name="Citroen M."/>
            <person name="Collymore A."/>
            <person name="Considine T."/>
            <person name="Cook A."/>
            <person name="Cooke P."/>
            <person name="Corum B."/>
            <person name="Cuomo C."/>
            <person name="David R."/>
            <person name="Dawoe T."/>
            <person name="Degray S."/>
            <person name="Dodge S."/>
            <person name="Dooley K."/>
            <person name="Dorje P."/>
            <person name="Dorjee K."/>
            <person name="Dorris L."/>
            <person name="Duffey N."/>
            <person name="Dupes A."/>
            <person name="Elkins T."/>
            <person name="Engels R."/>
            <person name="Erickson J."/>
            <person name="Farina A."/>
            <person name="Faro S."/>
            <person name="Ferreira P."/>
            <person name="Fischer H."/>
            <person name="Fitzgerald M."/>
            <person name="Foley K."/>
            <person name="Gage D."/>
            <person name="Galagan J."/>
            <person name="Gearin G."/>
            <person name="Gnerre S."/>
            <person name="Gnirke A."/>
            <person name="Goyette A."/>
            <person name="Graham J."/>
            <person name="Grandbois E."/>
            <person name="Gyaltsen K."/>
            <person name="Hafez N."/>
            <person name="Hagopian D."/>
            <person name="Hagos B."/>
            <person name="Hall J."/>
            <person name="Hatcher B."/>
            <person name="Heller A."/>
            <person name="Higgins H."/>
            <person name="Honan T."/>
            <person name="Horn A."/>
            <person name="Houde N."/>
            <person name="Hughes L."/>
            <person name="Hulme W."/>
            <person name="Husby E."/>
            <person name="Iliev I."/>
            <person name="Jaffe D."/>
            <person name="Jones C."/>
            <person name="Kamal M."/>
            <person name="Kamat A."/>
            <person name="Kamvysselis M."/>
            <person name="Karlsson E."/>
            <person name="Kells C."/>
            <person name="Kieu A."/>
            <person name="Kisner P."/>
            <person name="Kodira C."/>
            <person name="Kulbokas E."/>
            <person name="Labutti K."/>
            <person name="Lama D."/>
            <person name="Landers T."/>
            <person name="Leger J."/>
            <person name="Levine S."/>
            <person name="Lewis D."/>
            <person name="Lewis T."/>
            <person name="Lindblad-toh K."/>
            <person name="Liu X."/>
            <person name="Lokyitsang T."/>
            <person name="Lokyitsang Y."/>
            <person name="Lucien O."/>
            <person name="Lui A."/>
            <person name="Ma L.J."/>
            <person name="Mabbitt R."/>
            <person name="Macdonald J."/>
            <person name="Maclean C."/>
            <person name="Major J."/>
            <person name="Manning J."/>
            <person name="Marabella R."/>
            <person name="Maru K."/>
            <person name="Matthews C."/>
            <person name="Mauceli E."/>
            <person name="Mccarthy M."/>
            <person name="Mcdonough S."/>
            <person name="Mcghee T."/>
            <person name="Meldrim J."/>
            <person name="Meneus L."/>
            <person name="Mesirov J."/>
            <person name="Mihalev A."/>
            <person name="Mihova T."/>
            <person name="Mikkelsen T."/>
            <person name="Mlenga V."/>
            <person name="Moru K."/>
            <person name="Mozes J."/>
            <person name="Mulrain L."/>
            <person name="Munson G."/>
            <person name="Naylor J."/>
            <person name="Newes C."/>
            <person name="Nguyen C."/>
            <person name="Nguyen N."/>
            <person name="Nguyen T."/>
            <person name="Nicol R."/>
            <person name="Nielsen C."/>
            <person name="Nizzari M."/>
            <person name="Norbu C."/>
            <person name="Norbu N."/>
            <person name="O'donnell P."/>
            <person name="Okoawo O."/>
            <person name="O'leary S."/>
            <person name="Omotosho B."/>
            <person name="O'neill K."/>
            <person name="Osman S."/>
            <person name="Parker S."/>
            <person name="Perrin D."/>
            <person name="Phunkhang P."/>
            <person name="Piqani B."/>
            <person name="Purcell S."/>
            <person name="Rachupka T."/>
            <person name="Ramasamy U."/>
            <person name="Rameau R."/>
            <person name="Ray V."/>
            <person name="Raymond C."/>
            <person name="Retta R."/>
            <person name="Richardson S."/>
            <person name="Rise C."/>
            <person name="Rodriguez J."/>
            <person name="Rogers J."/>
            <person name="Rogov P."/>
            <person name="Rutman M."/>
            <person name="Schupbach R."/>
            <person name="Seaman C."/>
            <person name="Settipalli S."/>
            <person name="Sharpe T."/>
            <person name="Sheridan J."/>
            <person name="Sherpa N."/>
            <person name="Shi J."/>
            <person name="Smirnov S."/>
            <person name="Smith C."/>
            <person name="Sougnez C."/>
            <person name="Spencer B."/>
            <person name="Stalker J."/>
            <person name="Stange-thomann N."/>
            <person name="Stavropoulos S."/>
            <person name="Stetson K."/>
            <person name="Stone C."/>
            <person name="Stone S."/>
            <person name="Stubbs M."/>
            <person name="Talamas J."/>
            <person name="Tchuinga P."/>
            <person name="Tenzing P."/>
            <person name="Tesfaye S."/>
            <person name="Theodore J."/>
            <person name="Thoulutsang Y."/>
            <person name="Topham K."/>
            <person name="Towey S."/>
            <person name="Tsamla T."/>
            <person name="Tsomo N."/>
            <person name="Vallee D."/>
            <person name="Vassiliev H."/>
            <person name="Venkataraman V."/>
            <person name="Vinson J."/>
            <person name="Vo A."/>
            <person name="Wade C."/>
            <person name="Wang S."/>
            <person name="Wangchuk T."/>
            <person name="Wangdi T."/>
            <person name="Whittaker C."/>
            <person name="Wilkinson J."/>
            <person name="Wu Y."/>
            <person name="Wyman D."/>
            <person name="Yadav S."/>
            <person name="Yang S."/>
            <person name="Yang X."/>
            <person name="Yeager S."/>
            <person name="Yee E."/>
            <person name="Young G."/>
            <person name="Zainoun J."/>
            <person name="Zembeck L."/>
            <person name="Zimmer A."/>
            <person name="Zody M."/>
            <person name="Lander E."/>
        </authorList>
    </citation>
    <scope>NUCLEOTIDE SEQUENCE [LARGE SCALE GENOMIC DNA]</scope>
</reference>
<keyword evidence="4" id="KW-1185">Reference proteome</keyword>
<feature type="transmembrane region" description="Helical" evidence="2">
    <location>
        <begin position="71"/>
        <end position="93"/>
    </location>
</feature>
<organism evidence="3 4">
    <name type="scientific">Ciona savignyi</name>
    <name type="common">Pacific transparent sea squirt</name>
    <dbReference type="NCBI Taxonomy" id="51511"/>
    <lineage>
        <taxon>Eukaryota</taxon>
        <taxon>Metazoa</taxon>
        <taxon>Chordata</taxon>
        <taxon>Tunicata</taxon>
        <taxon>Ascidiacea</taxon>
        <taxon>Phlebobranchia</taxon>
        <taxon>Cionidae</taxon>
        <taxon>Ciona</taxon>
    </lineage>
</organism>
<feature type="transmembrane region" description="Helical" evidence="2">
    <location>
        <begin position="133"/>
        <end position="154"/>
    </location>
</feature>
<feature type="transmembrane region" description="Helical" evidence="2">
    <location>
        <begin position="33"/>
        <end position="59"/>
    </location>
</feature>
<dbReference type="HOGENOM" id="CLU_1189560_0_0_1"/>
<keyword evidence="2" id="KW-0472">Membrane</keyword>
<feature type="region of interest" description="Disordered" evidence="1">
    <location>
        <begin position="1"/>
        <end position="21"/>
    </location>
</feature>
<dbReference type="OMA" id="MWATSEN"/>
<dbReference type="GeneTree" id="ENSGT00530000066353"/>
<sequence length="233" mass="25110">MFGMQSANNVPPNGDPQQTRKHSLDQANKCFKLAIQIISVLLFISGVVSIAVGIAVVVIIKNNIPNPPHAITGVGIWDGLVVILFSIVGIISGSPKANANQLKTYSIFSVIAVALIIARIVLSAQWINNEETIVATLSWILLALGILDLTFISLNLTYSLVLGLCIIPELQGESPCCYCNIQVNNSYGAAQPQDCNNCGFRMQNNGADQENDAHKNAFPPVTRQPGQFSTVYM</sequence>
<dbReference type="AlphaFoldDB" id="H2YWH0"/>
<evidence type="ECO:0000313" key="4">
    <source>
        <dbReference type="Proteomes" id="UP000007875"/>
    </source>
</evidence>
<keyword evidence="2" id="KW-1133">Transmembrane helix</keyword>
<evidence type="ECO:0000256" key="2">
    <source>
        <dbReference type="SAM" id="Phobius"/>
    </source>
</evidence>
<reference evidence="3" key="2">
    <citation type="submission" date="2025-08" db="UniProtKB">
        <authorList>
            <consortium name="Ensembl"/>
        </authorList>
    </citation>
    <scope>IDENTIFICATION</scope>
</reference>